<evidence type="ECO:0000256" key="1">
    <source>
        <dbReference type="ARBA" id="ARBA00022723"/>
    </source>
</evidence>
<proteinExistence type="inferred from homology"/>
<keyword evidence="7" id="KW-0378">Hydrolase</keyword>
<keyword evidence="5 7" id="KW-0411">Iron-sulfur</keyword>
<evidence type="ECO:0000256" key="5">
    <source>
        <dbReference type="ARBA" id="ARBA00023014"/>
    </source>
</evidence>
<comment type="caution">
    <text evidence="8">The sequence shown here is derived from an EMBL/GenBank/DDBJ whole genome shotgun (WGS) entry which is preliminary data.</text>
</comment>
<dbReference type="RefSeq" id="WP_121876530.1">
    <property type="nucleotide sequence ID" value="NZ_REFJ01000002.1"/>
</dbReference>
<dbReference type="PROSITE" id="PS01215">
    <property type="entry name" value="MRP"/>
    <property type="match status" value="1"/>
</dbReference>
<evidence type="ECO:0000256" key="4">
    <source>
        <dbReference type="ARBA" id="ARBA00023004"/>
    </source>
</evidence>
<dbReference type="AlphaFoldDB" id="A0A3M0AA10"/>
<dbReference type="InterPro" id="IPR027417">
    <property type="entry name" value="P-loop_NTPase"/>
</dbReference>
<dbReference type="GO" id="GO:0051539">
    <property type="term" value="F:4 iron, 4 sulfur cluster binding"/>
    <property type="evidence" value="ECO:0007669"/>
    <property type="project" value="TreeGrafter"/>
</dbReference>
<dbReference type="FunFam" id="3.40.50.300:FF:000418">
    <property type="entry name" value="Iron-sulfur cluster carrier protein"/>
    <property type="match status" value="1"/>
</dbReference>
<dbReference type="Pfam" id="PF10609">
    <property type="entry name" value="ParA"/>
    <property type="match status" value="1"/>
</dbReference>
<sequence length="356" mass="37983">MISREKLTEALSKLQFGTHQQPLVNWLSETELSDTACRLVFSFPWPCKSQWEGLSQRIAVAIDELVEHRDLTIEFAISVPQLAIKAERPLVAGVKNIILVASGKGGVGKSTTTVNLALALQAEGAKVGVLDADIYGPSIPTMLGVAEGTRPKVQASKHFEPVVAAGLQTMSLGYLTTEKTPAVWRGPMASGALMQILEQTLWDDLDYLIVDMPPGTGDIQLTVAQKMAVSGAVIVTTPQDIALLDAKKAIEMFAKVNIPIVGLVENMSIHTCSACGHQEAIFGSDGGERLAATYDAKLLAKLPLSLAIRQSADAGENLMASSGAEQQAYQALALRCGEEVAMMPLASMPEFVLLDD</sequence>
<protein>
    <recommendedName>
        <fullName evidence="7">Iron-sulfur cluster carrier protein</fullName>
    </recommendedName>
</protein>
<dbReference type="InterPro" id="IPR044304">
    <property type="entry name" value="NUBPL-like"/>
</dbReference>
<comment type="similarity">
    <text evidence="6 7">Belongs to the Mrp/NBP35 ATP-binding proteins family.</text>
</comment>
<keyword evidence="1 7" id="KW-0479">Metal-binding</keyword>
<dbReference type="Gene3D" id="3.40.50.300">
    <property type="entry name" value="P-loop containing nucleotide triphosphate hydrolases"/>
    <property type="match status" value="1"/>
</dbReference>
<dbReference type="NCBIfam" id="NF008669">
    <property type="entry name" value="PRK11670.1"/>
    <property type="match status" value="1"/>
</dbReference>
<evidence type="ECO:0000256" key="3">
    <source>
        <dbReference type="ARBA" id="ARBA00022840"/>
    </source>
</evidence>
<keyword evidence="2 7" id="KW-0547">Nucleotide-binding</keyword>
<dbReference type="GO" id="GO:0046872">
    <property type="term" value="F:metal ion binding"/>
    <property type="evidence" value="ECO:0007669"/>
    <property type="project" value="UniProtKB-KW"/>
</dbReference>
<dbReference type="InterPro" id="IPR000808">
    <property type="entry name" value="Mrp-like_CS"/>
</dbReference>
<dbReference type="SUPFAM" id="SSF52540">
    <property type="entry name" value="P-loop containing nucleoside triphosphate hydrolases"/>
    <property type="match status" value="1"/>
</dbReference>
<dbReference type="PANTHER" id="PTHR42961:SF2">
    <property type="entry name" value="IRON-SULFUR PROTEIN NUBPL"/>
    <property type="match status" value="1"/>
</dbReference>
<dbReference type="HAMAP" id="MF_02040">
    <property type="entry name" value="Mrp_NBP35"/>
    <property type="match status" value="1"/>
</dbReference>
<dbReference type="EMBL" id="REFJ01000002">
    <property type="protein sequence ID" value="RMA81387.1"/>
    <property type="molecule type" value="Genomic_DNA"/>
</dbReference>
<name>A0A3M0AA10_9GAMM</name>
<evidence type="ECO:0000313" key="9">
    <source>
        <dbReference type="Proteomes" id="UP000267187"/>
    </source>
</evidence>
<dbReference type="Proteomes" id="UP000267187">
    <property type="component" value="Unassembled WGS sequence"/>
</dbReference>
<feature type="binding site" evidence="7">
    <location>
        <begin position="103"/>
        <end position="110"/>
    </location>
    <ligand>
        <name>ATP</name>
        <dbReference type="ChEBI" id="CHEBI:30616"/>
    </ligand>
</feature>
<organism evidence="8 9">
    <name type="scientific">Umboniibacter marinipuniceus</name>
    <dbReference type="NCBI Taxonomy" id="569599"/>
    <lineage>
        <taxon>Bacteria</taxon>
        <taxon>Pseudomonadati</taxon>
        <taxon>Pseudomonadota</taxon>
        <taxon>Gammaproteobacteria</taxon>
        <taxon>Cellvibrionales</taxon>
        <taxon>Cellvibrionaceae</taxon>
        <taxon>Umboniibacter</taxon>
    </lineage>
</organism>
<dbReference type="GO" id="GO:0140663">
    <property type="term" value="F:ATP-dependent FeS chaperone activity"/>
    <property type="evidence" value="ECO:0007669"/>
    <property type="project" value="InterPro"/>
</dbReference>
<dbReference type="InterPro" id="IPR033756">
    <property type="entry name" value="YlxH/NBP35"/>
</dbReference>
<gene>
    <name evidence="8" type="ORF">DFR27_1207</name>
</gene>
<evidence type="ECO:0000313" key="8">
    <source>
        <dbReference type="EMBL" id="RMA81387.1"/>
    </source>
</evidence>
<dbReference type="OrthoDB" id="9809679at2"/>
<dbReference type="CDD" id="cd02037">
    <property type="entry name" value="Mrp_NBP35"/>
    <property type="match status" value="1"/>
</dbReference>
<dbReference type="GO" id="GO:0005829">
    <property type="term" value="C:cytosol"/>
    <property type="evidence" value="ECO:0007669"/>
    <property type="project" value="TreeGrafter"/>
</dbReference>
<keyword evidence="4 7" id="KW-0408">Iron</keyword>
<dbReference type="PANTHER" id="PTHR42961">
    <property type="entry name" value="IRON-SULFUR PROTEIN NUBPL"/>
    <property type="match status" value="1"/>
</dbReference>
<keyword evidence="9" id="KW-1185">Reference proteome</keyword>
<evidence type="ECO:0000256" key="7">
    <source>
        <dbReference type="HAMAP-Rule" id="MF_02040"/>
    </source>
</evidence>
<keyword evidence="3 7" id="KW-0067">ATP-binding</keyword>
<evidence type="ECO:0000256" key="6">
    <source>
        <dbReference type="ARBA" id="ARBA00024036"/>
    </source>
</evidence>
<reference evidence="8 9" key="1">
    <citation type="submission" date="2018-10" db="EMBL/GenBank/DDBJ databases">
        <title>Genomic Encyclopedia of Type Strains, Phase IV (KMG-IV): sequencing the most valuable type-strain genomes for metagenomic binning, comparative biology and taxonomic classification.</title>
        <authorList>
            <person name="Goeker M."/>
        </authorList>
    </citation>
    <scope>NUCLEOTIDE SEQUENCE [LARGE SCALE GENOMIC DNA]</scope>
    <source>
        <strain evidence="8 9">DSM 25080</strain>
    </source>
</reference>
<dbReference type="InterPro" id="IPR019591">
    <property type="entry name" value="Mrp/NBP35_ATP-bd"/>
</dbReference>
<dbReference type="GO" id="GO:0005524">
    <property type="term" value="F:ATP binding"/>
    <property type="evidence" value="ECO:0007669"/>
    <property type="project" value="UniProtKB-UniRule"/>
</dbReference>
<accession>A0A3M0AA10</accession>
<comment type="subunit">
    <text evidence="7">Homodimer.</text>
</comment>
<evidence type="ECO:0000256" key="2">
    <source>
        <dbReference type="ARBA" id="ARBA00022741"/>
    </source>
</evidence>
<comment type="function">
    <text evidence="7">Binds and transfers iron-sulfur (Fe-S) clusters to target apoproteins. Can hydrolyze ATP.</text>
</comment>
<dbReference type="GO" id="GO:0016887">
    <property type="term" value="F:ATP hydrolysis activity"/>
    <property type="evidence" value="ECO:0007669"/>
    <property type="project" value="UniProtKB-UniRule"/>
</dbReference>
<dbReference type="GO" id="GO:0016226">
    <property type="term" value="P:iron-sulfur cluster assembly"/>
    <property type="evidence" value="ECO:0007669"/>
    <property type="project" value="InterPro"/>
</dbReference>